<evidence type="ECO:0000313" key="1">
    <source>
        <dbReference type="EMBL" id="SVA96970.1"/>
    </source>
</evidence>
<dbReference type="EMBL" id="UINC01024057">
    <property type="protein sequence ID" value="SVA96970.1"/>
    <property type="molecule type" value="Genomic_DNA"/>
</dbReference>
<name>A0A382A619_9ZZZZ</name>
<sequence>MLKINITLFIMITFLYGLSHPPNTTLKWNRNIFGNWTKVKRGPPNKYKIRSNKPIHCRLINQKQRRTFSPETRTISMINQLYSLNKMRINGIITNKEYKRAKGNTIKKWNRCSFRKYDQTGNAMKLLTTIHETYGLNEHEYNRLKFSIIK</sequence>
<gene>
    <name evidence="1" type="ORF">METZ01_LOCUS149824</name>
</gene>
<dbReference type="AlphaFoldDB" id="A0A382A619"/>
<protein>
    <submittedName>
        <fullName evidence="1">Uncharacterized protein</fullName>
    </submittedName>
</protein>
<organism evidence="1">
    <name type="scientific">marine metagenome</name>
    <dbReference type="NCBI Taxonomy" id="408172"/>
    <lineage>
        <taxon>unclassified sequences</taxon>
        <taxon>metagenomes</taxon>
        <taxon>ecological metagenomes</taxon>
    </lineage>
</organism>
<proteinExistence type="predicted"/>
<reference evidence="1" key="1">
    <citation type="submission" date="2018-05" db="EMBL/GenBank/DDBJ databases">
        <authorList>
            <person name="Lanie J.A."/>
            <person name="Ng W.-L."/>
            <person name="Kazmierczak K.M."/>
            <person name="Andrzejewski T.M."/>
            <person name="Davidsen T.M."/>
            <person name="Wayne K.J."/>
            <person name="Tettelin H."/>
            <person name="Glass J.I."/>
            <person name="Rusch D."/>
            <person name="Podicherti R."/>
            <person name="Tsui H.-C.T."/>
            <person name="Winkler M.E."/>
        </authorList>
    </citation>
    <scope>NUCLEOTIDE SEQUENCE</scope>
</reference>
<accession>A0A382A619</accession>